<protein>
    <submittedName>
        <fullName evidence="2">Uncharacterized protein</fullName>
    </submittedName>
</protein>
<dbReference type="STRING" id="856736.SAMN04488058_1094"/>
<feature type="transmembrane region" description="Helical" evidence="1">
    <location>
        <begin position="12"/>
        <end position="29"/>
    </location>
</feature>
<feature type="transmembrane region" description="Helical" evidence="1">
    <location>
        <begin position="105"/>
        <end position="124"/>
    </location>
</feature>
<evidence type="ECO:0000313" key="2">
    <source>
        <dbReference type="EMBL" id="SEJ47808.1"/>
    </source>
</evidence>
<keyword evidence="1" id="KW-0812">Transmembrane</keyword>
<evidence type="ECO:0000313" key="3">
    <source>
        <dbReference type="Proteomes" id="UP000199223"/>
    </source>
</evidence>
<dbReference type="Proteomes" id="UP000199223">
    <property type="component" value="Unassembled WGS sequence"/>
</dbReference>
<gene>
    <name evidence="2" type="ORF">SAMN04488058_1094</name>
</gene>
<name>A0A1H6Z336_9DEIO</name>
<proteinExistence type="predicted"/>
<feature type="transmembrane region" description="Helical" evidence="1">
    <location>
        <begin position="50"/>
        <end position="68"/>
    </location>
</feature>
<feature type="transmembrane region" description="Helical" evidence="1">
    <location>
        <begin position="74"/>
        <end position="93"/>
    </location>
</feature>
<dbReference type="AlphaFoldDB" id="A0A1H6Z336"/>
<keyword evidence="1" id="KW-1133">Transmembrane helix</keyword>
<keyword evidence="1" id="KW-0472">Membrane</keyword>
<organism evidence="2 3">
    <name type="scientific">Deinococcus reticulitermitis</name>
    <dbReference type="NCBI Taxonomy" id="856736"/>
    <lineage>
        <taxon>Bacteria</taxon>
        <taxon>Thermotogati</taxon>
        <taxon>Deinococcota</taxon>
        <taxon>Deinococci</taxon>
        <taxon>Deinococcales</taxon>
        <taxon>Deinococcaceae</taxon>
        <taxon>Deinococcus</taxon>
    </lineage>
</organism>
<sequence>MLVNAATLPLPWSWILPALGAAAFLAALVRLRRPDALPAGTRPSRQAWRVYGLSVGLMILAFPLGAWALRRAGLPEVTILWVILVVGLHFWPFARAFQAPVFRPLAVSLTGVALAGIGAALAGWPWAPASAAVLAGFVLLGFSGGWLTLRSPHVTGA</sequence>
<dbReference type="EMBL" id="FNZA01000009">
    <property type="protein sequence ID" value="SEJ47808.1"/>
    <property type="molecule type" value="Genomic_DNA"/>
</dbReference>
<keyword evidence="3" id="KW-1185">Reference proteome</keyword>
<reference evidence="3" key="1">
    <citation type="submission" date="2016-10" db="EMBL/GenBank/DDBJ databases">
        <authorList>
            <person name="Varghese N."/>
            <person name="Submissions S."/>
        </authorList>
    </citation>
    <scope>NUCLEOTIDE SEQUENCE [LARGE SCALE GENOMIC DNA]</scope>
    <source>
        <strain evidence="3">CGMCC 1.10218</strain>
    </source>
</reference>
<feature type="transmembrane region" description="Helical" evidence="1">
    <location>
        <begin position="130"/>
        <end position="149"/>
    </location>
</feature>
<accession>A0A1H6Z336</accession>
<evidence type="ECO:0000256" key="1">
    <source>
        <dbReference type="SAM" id="Phobius"/>
    </source>
</evidence>